<keyword evidence="11" id="KW-1185">Reference proteome</keyword>
<dbReference type="Pfam" id="PF00067">
    <property type="entry name" value="p450"/>
    <property type="match status" value="1"/>
</dbReference>
<evidence type="ECO:0000313" key="10">
    <source>
        <dbReference type="EMBL" id="GES87370.1"/>
    </source>
</evidence>
<gene>
    <name evidence="10" type="ORF">RCL2_001436800</name>
    <name evidence="9" type="ORF">RclHR1_00780013</name>
</gene>
<organism evidence="9 11">
    <name type="scientific">Rhizophagus clarus</name>
    <dbReference type="NCBI Taxonomy" id="94130"/>
    <lineage>
        <taxon>Eukaryota</taxon>
        <taxon>Fungi</taxon>
        <taxon>Fungi incertae sedis</taxon>
        <taxon>Mucoromycota</taxon>
        <taxon>Glomeromycotina</taxon>
        <taxon>Glomeromycetes</taxon>
        <taxon>Glomerales</taxon>
        <taxon>Glomeraceae</taxon>
        <taxon>Rhizophagus</taxon>
    </lineage>
</organism>
<reference evidence="10" key="2">
    <citation type="submission" date="2019-10" db="EMBL/GenBank/DDBJ databases">
        <title>Conservation and host-specific expression of non-tandemly repeated heterogenous ribosome RNA gene in arbuscular mycorrhizal fungi.</title>
        <authorList>
            <person name="Maeda T."/>
            <person name="Kobayashi Y."/>
            <person name="Nakagawa T."/>
            <person name="Ezawa T."/>
            <person name="Yamaguchi K."/>
            <person name="Bino T."/>
            <person name="Nishimoto Y."/>
            <person name="Shigenobu S."/>
            <person name="Kawaguchi M."/>
        </authorList>
    </citation>
    <scope>NUCLEOTIDE SEQUENCE</scope>
    <source>
        <strain evidence="10">HR1</strain>
    </source>
</reference>
<evidence type="ECO:0000256" key="7">
    <source>
        <dbReference type="ARBA" id="ARBA00023004"/>
    </source>
</evidence>
<evidence type="ECO:0000256" key="3">
    <source>
        <dbReference type="ARBA" id="ARBA00022692"/>
    </source>
</evidence>
<keyword evidence="8" id="KW-0472">Membrane</keyword>
<dbReference type="InterPro" id="IPR050665">
    <property type="entry name" value="Cytochrome_P450_Monooxygen"/>
</dbReference>
<evidence type="ECO:0000256" key="4">
    <source>
        <dbReference type="ARBA" id="ARBA00022723"/>
    </source>
</evidence>
<dbReference type="InterPro" id="IPR036396">
    <property type="entry name" value="Cyt_P450_sf"/>
</dbReference>
<evidence type="ECO:0000256" key="2">
    <source>
        <dbReference type="ARBA" id="ARBA00022617"/>
    </source>
</evidence>
<dbReference type="AlphaFoldDB" id="A0A2Z6S4U3"/>
<dbReference type="GO" id="GO:0016705">
    <property type="term" value="F:oxidoreductase activity, acting on paired donors, with incorporation or reduction of molecular oxygen"/>
    <property type="evidence" value="ECO:0007669"/>
    <property type="project" value="InterPro"/>
</dbReference>
<evidence type="ECO:0000256" key="6">
    <source>
        <dbReference type="ARBA" id="ARBA00023002"/>
    </source>
</evidence>
<accession>A0A2Z6S4U3</accession>
<comment type="subcellular location">
    <subcellularLocation>
        <location evidence="1">Membrane</location>
    </subcellularLocation>
</comment>
<dbReference type="PANTHER" id="PTHR24282">
    <property type="entry name" value="CYTOCHROME P450 FAMILY MEMBER"/>
    <property type="match status" value="1"/>
</dbReference>
<evidence type="ECO:0000256" key="5">
    <source>
        <dbReference type="ARBA" id="ARBA00022989"/>
    </source>
</evidence>
<keyword evidence="6" id="KW-0560">Oxidoreductase</keyword>
<keyword evidence="7" id="KW-0408">Iron</keyword>
<dbReference type="GO" id="GO:0005506">
    <property type="term" value="F:iron ion binding"/>
    <property type="evidence" value="ECO:0007669"/>
    <property type="project" value="InterPro"/>
</dbReference>
<evidence type="ECO:0000313" key="11">
    <source>
        <dbReference type="Proteomes" id="UP000247702"/>
    </source>
</evidence>
<keyword evidence="4" id="KW-0479">Metal-binding</keyword>
<dbReference type="Gene3D" id="1.10.630.10">
    <property type="entry name" value="Cytochrome P450"/>
    <property type="match status" value="1"/>
</dbReference>
<comment type="caution">
    <text evidence="9">The sequence shown here is derived from an EMBL/GenBank/DDBJ whole genome shotgun (WGS) entry which is preliminary data.</text>
</comment>
<name>A0A2Z6S4U3_9GLOM</name>
<sequence>MNYLALVAVLFIILWTLNYFLGRKKLFMNPTKHLYISDVCKARDILSSSNLDSRVRSNQNLRLTFGISNPFTNSHSSYHCDFRKLIVKSIDLNDEGWDRIKNIALKAVNNYSNLEKGGIVEIVPWVQQITLNVVLCGYLGMDVNVDKVIKVAPGIINDLWYRSKGLNRVMMENNEKFISIMETKSKLQNLFRNVASDAGETHNVIKKISEIARKHFPTEFSSVTTNNSLADELETPLNILIPAYETMWRVVLYAILEIKVRPLLNKDYGITELDLKEIDNAVKTFLKKPNHSTLKKDSFILWCIIQETLRLYPPTRNIHRVDDKNNTVTIEVEKIHRDPENWGEDATFFKPKRFLSNKMNKAHIPFSHGKLKCVAADKFAPTFSAILISAILDRVDDVILGQKTKESLSLKANLPFENNRYAFDNIEVTLIKKSRKKENLL</sequence>
<evidence type="ECO:0000313" key="9">
    <source>
        <dbReference type="EMBL" id="GBC07933.1"/>
    </source>
</evidence>
<dbReference type="EMBL" id="BLAL01000165">
    <property type="protein sequence ID" value="GES87370.1"/>
    <property type="molecule type" value="Genomic_DNA"/>
</dbReference>
<keyword evidence="5" id="KW-1133">Transmembrane helix</keyword>
<protein>
    <submittedName>
        <fullName evidence="10">Cytochrome P450</fullName>
    </submittedName>
</protein>
<dbReference type="SUPFAM" id="SSF48264">
    <property type="entry name" value="Cytochrome P450"/>
    <property type="match status" value="1"/>
</dbReference>
<dbReference type="GO" id="GO:0016020">
    <property type="term" value="C:membrane"/>
    <property type="evidence" value="ECO:0007669"/>
    <property type="project" value="UniProtKB-SubCell"/>
</dbReference>
<dbReference type="GO" id="GO:0020037">
    <property type="term" value="F:heme binding"/>
    <property type="evidence" value="ECO:0007669"/>
    <property type="project" value="InterPro"/>
</dbReference>
<dbReference type="OrthoDB" id="10029320at2759"/>
<dbReference type="InterPro" id="IPR001128">
    <property type="entry name" value="Cyt_P450"/>
</dbReference>
<dbReference type="EMBL" id="BEXD01004181">
    <property type="protein sequence ID" value="GBC07933.1"/>
    <property type="molecule type" value="Genomic_DNA"/>
</dbReference>
<proteinExistence type="predicted"/>
<dbReference type="PANTHER" id="PTHR24282:SF211">
    <property type="entry name" value="CYTOCHROME P450-RELATED"/>
    <property type="match status" value="1"/>
</dbReference>
<dbReference type="Proteomes" id="UP000615446">
    <property type="component" value="Unassembled WGS sequence"/>
</dbReference>
<dbReference type="GO" id="GO:0004497">
    <property type="term" value="F:monooxygenase activity"/>
    <property type="evidence" value="ECO:0007669"/>
    <property type="project" value="InterPro"/>
</dbReference>
<keyword evidence="2" id="KW-0349">Heme</keyword>
<evidence type="ECO:0000256" key="1">
    <source>
        <dbReference type="ARBA" id="ARBA00004370"/>
    </source>
</evidence>
<dbReference type="Proteomes" id="UP000247702">
    <property type="component" value="Unassembled WGS sequence"/>
</dbReference>
<reference evidence="9 11" key="1">
    <citation type="submission" date="2017-11" db="EMBL/GenBank/DDBJ databases">
        <title>The genome of Rhizophagus clarus HR1 reveals common genetic basis of auxotrophy among arbuscular mycorrhizal fungi.</title>
        <authorList>
            <person name="Kobayashi Y."/>
        </authorList>
    </citation>
    <scope>NUCLEOTIDE SEQUENCE [LARGE SCALE GENOMIC DNA]</scope>
    <source>
        <strain evidence="9 11">HR1</strain>
    </source>
</reference>
<keyword evidence="3" id="KW-0812">Transmembrane</keyword>
<evidence type="ECO:0000256" key="8">
    <source>
        <dbReference type="ARBA" id="ARBA00023136"/>
    </source>
</evidence>
<dbReference type="STRING" id="94130.A0A2Z6S4U3"/>